<name>A0A1B6MN06_9HEMI</name>
<sequence>RHEMESIFVTPYLHADSIESSNVYEKRFFDFPHFLKNLDTETNANVDPLPGAKAVIELLEIFVEDDKVFVRKSALQVLANIFLMNEKWMSKKLLQVMVDNCRDMSVSVRKLLVQCLTDLLIHYPTHAELPKYWVMGVLPLLADQEVKSQEKVLEALQCTILDNLVAHNQMKTELHALPWLLLGLIADYNKRKLFLFACHKWTLINSLRQSLITIIKTHIGTENNVAAWFLLSSFSEYLDIKDPVFVLEYFNENVINSQQVDEYCCKLVTETMHLSWRQLSPVQQVTLCDSLLRHLSQFTVPLPLIARCMDICQLITEAHGDSPEQARERTVEWAGNLISICESRLEKVIGTDSPAVVEDESRLCQYIFTVGDATQICPGMLRHSSLLLIQNLLMGESDADDEDDPEEKRWKGSVSAAVQAVAVVTLGKLCLQKEHTAKVLVPLFGSLLSETPHTEIKVNAMIVLTDICIKFTSLVENHLPEMCICLRDEDLQVRENTLTLMIQLIQEDYLKLRCPMFFHILTTLGDEEQLIRDMTSSFIINSLLAKQKNALVQHFVESLFHYNAYLEHSTYSKGRLMGPRERAVFSLEGPERQEQRRHIYRFMLENMMDDHRFKVTYRLCTDILAGVAEGDITLSASGTTLLQDALYVLSCDEIRLSQLRSSSKDHDDDDEGGGGEMAQVATAINDLARKTLVSQPKNNKTVHTVVKKNVIENIVPIFIKLKHKLKQLKSPLVRDLLACLRELMKDYKTEINEILAADKELAAEISHDLQNTSHEEEDSGDDSRGEIMNGSVNDVLKKAVMKVVALSEVRKSLNLSKRGETPRANRSKRLSTSSASSQTPTVTKSPTANQSAKKTPASNKSNMASPGSNLASPGSNMVSPGSNVASPGSNKSSPGNLLAAETVKNGKNTSPSSSSTKSDTSCTQNVPAEESTSKPKPRKNRSSASSSNSEGSSQSSKKPSKKKHRKK</sequence>
<dbReference type="SUPFAM" id="SSF48371">
    <property type="entry name" value="ARM repeat"/>
    <property type="match status" value="1"/>
</dbReference>
<evidence type="ECO:0000256" key="7">
    <source>
        <dbReference type="SAM" id="MobiDB-lite"/>
    </source>
</evidence>
<dbReference type="GO" id="GO:0051301">
    <property type="term" value="P:cell division"/>
    <property type="evidence" value="ECO:0007669"/>
    <property type="project" value="UniProtKB-KW"/>
</dbReference>
<dbReference type="InterPro" id="IPR016024">
    <property type="entry name" value="ARM-type_fold"/>
</dbReference>
<dbReference type="InterPro" id="IPR032682">
    <property type="entry name" value="Cnd1_C"/>
</dbReference>
<feature type="non-terminal residue" evidence="9">
    <location>
        <position position="1"/>
    </location>
</feature>
<feature type="compositionally biased region" description="Low complexity" evidence="7">
    <location>
        <begin position="909"/>
        <end position="923"/>
    </location>
</feature>
<evidence type="ECO:0000256" key="5">
    <source>
        <dbReference type="ARBA" id="ARBA00023242"/>
    </source>
</evidence>
<dbReference type="PANTHER" id="PTHR14222">
    <property type="entry name" value="CONDENSIN"/>
    <property type="match status" value="1"/>
</dbReference>
<dbReference type="EMBL" id="GEBQ01002657">
    <property type="protein sequence ID" value="JAT37320.1"/>
    <property type="molecule type" value="Transcribed_RNA"/>
</dbReference>
<evidence type="ECO:0000313" key="9">
    <source>
        <dbReference type="EMBL" id="JAT37320.1"/>
    </source>
</evidence>
<gene>
    <name evidence="9" type="ORF">g.14867</name>
</gene>
<protein>
    <recommendedName>
        <fullName evidence="8">Condensin complex subunit 1 C-terminal domain-containing protein</fullName>
    </recommendedName>
</protein>
<feature type="region of interest" description="Disordered" evidence="7">
    <location>
        <begin position="816"/>
        <end position="967"/>
    </location>
</feature>
<dbReference type="InterPro" id="IPR011989">
    <property type="entry name" value="ARM-like"/>
</dbReference>
<evidence type="ECO:0000259" key="8">
    <source>
        <dbReference type="Pfam" id="PF12717"/>
    </source>
</evidence>
<accession>A0A1B6MN06</accession>
<dbReference type="Pfam" id="PF12717">
    <property type="entry name" value="Cnd1"/>
    <property type="match status" value="1"/>
</dbReference>
<keyword evidence="4" id="KW-0226">DNA condensation</keyword>
<dbReference type="InterPro" id="IPR026971">
    <property type="entry name" value="CND1/NCAPD3"/>
</dbReference>
<comment type="subcellular location">
    <subcellularLocation>
        <location evidence="1">Nucleus</location>
    </subcellularLocation>
</comment>
<feature type="compositionally biased region" description="Basic residues" evidence="7">
    <location>
        <begin position="958"/>
        <end position="967"/>
    </location>
</feature>
<dbReference type="GO" id="GO:0007076">
    <property type="term" value="P:mitotic chromosome condensation"/>
    <property type="evidence" value="ECO:0007669"/>
    <property type="project" value="InterPro"/>
</dbReference>
<organism evidence="9">
    <name type="scientific">Graphocephala atropunctata</name>
    <dbReference type="NCBI Taxonomy" id="36148"/>
    <lineage>
        <taxon>Eukaryota</taxon>
        <taxon>Metazoa</taxon>
        <taxon>Ecdysozoa</taxon>
        <taxon>Arthropoda</taxon>
        <taxon>Hexapoda</taxon>
        <taxon>Insecta</taxon>
        <taxon>Pterygota</taxon>
        <taxon>Neoptera</taxon>
        <taxon>Paraneoptera</taxon>
        <taxon>Hemiptera</taxon>
        <taxon>Auchenorrhyncha</taxon>
        <taxon>Membracoidea</taxon>
        <taxon>Cicadellidae</taxon>
        <taxon>Cicadellinae</taxon>
        <taxon>Cicadellini</taxon>
        <taxon>Graphocephala</taxon>
    </lineage>
</organism>
<dbReference type="GO" id="GO:0000779">
    <property type="term" value="C:condensed chromosome, centromeric region"/>
    <property type="evidence" value="ECO:0007669"/>
    <property type="project" value="TreeGrafter"/>
</dbReference>
<dbReference type="GO" id="GO:0000796">
    <property type="term" value="C:condensin complex"/>
    <property type="evidence" value="ECO:0007669"/>
    <property type="project" value="TreeGrafter"/>
</dbReference>
<evidence type="ECO:0000256" key="2">
    <source>
        <dbReference type="ARBA" id="ARBA00022618"/>
    </source>
</evidence>
<dbReference type="GO" id="GO:0005634">
    <property type="term" value="C:nucleus"/>
    <property type="evidence" value="ECO:0007669"/>
    <property type="project" value="UniProtKB-SubCell"/>
</dbReference>
<evidence type="ECO:0000256" key="1">
    <source>
        <dbReference type="ARBA" id="ARBA00004123"/>
    </source>
</evidence>
<proteinExistence type="predicted"/>
<feature type="compositionally biased region" description="Low complexity" evidence="7">
    <location>
        <begin position="942"/>
        <end position="957"/>
    </location>
</feature>
<evidence type="ECO:0000256" key="3">
    <source>
        <dbReference type="ARBA" id="ARBA00022776"/>
    </source>
</evidence>
<reference evidence="9" key="1">
    <citation type="submission" date="2015-11" db="EMBL/GenBank/DDBJ databases">
        <title>De novo transcriptome assembly of four potential Pierce s Disease insect vectors from Arizona vineyards.</title>
        <authorList>
            <person name="Tassone E.E."/>
        </authorList>
    </citation>
    <scope>NUCLEOTIDE SEQUENCE</scope>
</reference>
<feature type="compositionally biased region" description="Low complexity" evidence="7">
    <location>
        <begin position="830"/>
        <end position="843"/>
    </location>
</feature>
<keyword evidence="5" id="KW-0539">Nucleus</keyword>
<dbReference type="AlphaFoldDB" id="A0A1B6MN06"/>
<evidence type="ECO:0000256" key="4">
    <source>
        <dbReference type="ARBA" id="ARBA00023067"/>
    </source>
</evidence>
<keyword evidence="2" id="KW-0132">Cell division</keyword>
<feature type="compositionally biased region" description="Polar residues" evidence="7">
    <location>
        <begin position="844"/>
        <end position="895"/>
    </location>
</feature>
<feature type="domain" description="Condensin complex subunit 1 C-terminal" evidence="8">
    <location>
        <begin position="456"/>
        <end position="622"/>
    </location>
</feature>
<evidence type="ECO:0000256" key="6">
    <source>
        <dbReference type="ARBA" id="ARBA00023306"/>
    </source>
</evidence>
<dbReference type="GO" id="GO:0010032">
    <property type="term" value="P:meiotic chromosome condensation"/>
    <property type="evidence" value="ECO:0007669"/>
    <property type="project" value="TreeGrafter"/>
</dbReference>
<keyword evidence="3" id="KW-0498">Mitosis</keyword>
<dbReference type="GO" id="GO:0042393">
    <property type="term" value="F:histone binding"/>
    <property type="evidence" value="ECO:0007669"/>
    <property type="project" value="TreeGrafter"/>
</dbReference>
<dbReference type="PANTHER" id="PTHR14222:SF1">
    <property type="entry name" value="CONDENSIN-2 COMPLEX SUBUNIT D3"/>
    <property type="match status" value="1"/>
</dbReference>
<feature type="region of interest" description="Disordered" evidence="7">
    <location>
        <begin position="768"/>
        <end position="788"/>
    </location>
</feature>
<dbReference type="Gene3D" id="1.25.10.10">
    <property type="entry name" value="Leucine-rich Repeat Variant"/>
    <property type="match status" value="2"/>
</dbReference>
<keyword evidence="6" id="KW-0131">Cell cycle</keyword>